<dbReference type="AlphaFoldDB" id="A0A7W9WW96"/>
<feature type="domain" description="DUF4123" evidence="1">
    <location>
        <begin position="42"/>
        <end position="136"/>
    </location>
</feature>
<reference evidence="2 3" key="1">
    <citation type="submission" date="2020-08" db="EMBL/GenBank/DDBJ databases">
        <title>Above-ground endophytic microbial communities from plants in different locations in the United States.</title>
        <authorList>
            <person name="Frank C."/>
        </authorList>
    </citation>
    <scope>NUCLEOTIDE SEQUENCE [LARGE SCALE GENOMIC DNA]</scope>
    <source>
        <strain evidence="2 3">WP4_2_2</strain>
    </source>
</reference>
<evidence type="ECO:0000313" key="2">
    <source>
        <dbReference type="EMBL" id="MBB6106212.1"/>
    </source>
</evidence>
<evidence type="ECO:0000313" key="3">
    <source>
        <dbReference type="Proteomes" id="UP000571554"/>
    </source>
</evidence>
<proteinExistence type="predicted"/>
<dbReference type="EMBL" id="JACHBW010000023">
    <property type="protein sequence ID" value="MBB6106212.1"/>
    <property type="molecule type" value="Genomic_DNA"/>
</dbReference>
<comment type="caution">
    <text evidence="2">The sequence shown here is derived from an EMBL/GenBank/DDBJ whole genome shotgun (WGS) entry which is preliminary data.</text>
</comment>
<evidence type="ECO:0000259" key="1">
    <source>
        <dbReference type="Pfam" id="PF13503"/>
    </source>
</evidence>
<organism evidence="2 3">
    <name type="scientific">Paraburkholderia bannensis</name>
    <dbReference type="NCBI Taxonomy" id="765414"/>
    <lineage>
        <taxon>Bacteria</taxon>
        <taxon>Pseudomonadati</taxon>
        <taxon>Pseudomonadota</taxon>
        <taxon>Betaproteobacteria</taxon>
        <taxon>Burkholderiales</taxon>
        <taxon>Burkholderiaceae</taxon>
        <taxon>Paraburkholderia</taxon>
    </lineage>
</organism>
<dbReference type="InterPro" id="IPR025391">
    <property type="entry name" value="DUF4123"/>
</dbReference>
<keyword evidence="3" id="KW-1185">Reference proteome</keyword>
<name>A0A7W9WW96_9BURK</name>
<gene>
    <name evidence="2" type="ORF">F4827_006083</name>
</gene>
<dbReference type="RefSeq" id="WP_183731046.1">
    <property type="nucleotide sequence ID" value="NZ_JACHBW010000023.1"/>
</dbReference>
<dbReference type="Pfam" id="PF13503">
    <property type="entry name" value="DUF4123"/>
    <property type="match status" value="1"/>
</dbReference>
<dbReference type="Proteomes" id="UP000571554">
    <property type="component" value="Unassembled WGS sequence"/>
</dbReference>
<protein>
    <recommendedName>
        <fullName evidence="1">DUF4123 domain-containing protein</fullName>
    </recommendedName>
</protein>
<accession>A0A7W9WW96</accession>
<sequence length="290" mass="33126">MSTSHDRSGNIAAARLRYVLIDAARADSSYWSDLTYLPIVPERFRAQPELFPILVDIHALGAEGHTKILQRAASSEQQDGVQYIHAFLDAATEPSALAAHLIRRMSVRRPDGVEDVLRFYDPFVFRHLRWLLDVHQLDGLLGPVSQWYWPEPDGMWHSQLRVSDHASLRPLRLTPEQWPTLLRMADLNVALRKLSHLGFMQQHDTSTAQQIDRLLAEAWGGHGMSDRQDRLLFAIQASYYHRHIHKHPVLQSRLNQAATGAMTFVTACADLDDPKMRQLAEELEQIHANQ</sequence>